<dbReference type="SUPFAM" id="SSF55383">
    <property type="entry name" value="Copper amine oxidase, domain N"/>
    <property type="match status" value="1"/>
</dbReference>
<feature type="chain" id="PRO_5045928877" evidence="2">
    <location>
        <begin position="22"/>
        <end position="332"/>
    </location>
</feature>
<evidence type="ECO:0000256" key="2">
    <source>
        <dbReference type="SAM" id="SignalP"/>
    </source>
</evidence>
<evidence type="ECO:0000313" key="4">
    <source>
        <dbReference type="EMBL" id="MFC4769960.1"/>
    </source>
</evidence>
<feature type="compositionally biased region" description="Basic residues" evidence="1">
    <location>
        <begin position="86"/>
        <end position="98"/>
    </location>
</feature>
<evidence type="ECO:0000313" key="5">
    <source>
        <dbReference type="Proteomes" id="UP001596002"/>
    </source>
</evidence>
<feature type="compositionally biased region" description="Acidic residues" evidence="1">
    <location>
        <begin position="58"/>
        <end position="80"/>
    </location>
</feature>
<accession>A0ABV9Q6Y4</accession>
<comment type="caution">
    <text evidence="4">The sequence shown here is derived from an EMBL/GenBank/DDBJ whole genome shotgun (WGS) entry which is preliminary data.</text>
</comment>
<organism evidence="4 5">
    <name type="scientific">Effusibacillus consociatus</name>
    <dbReference type="NCBI Taxonomy" id="1117041"/>
    <lineage>
        <taxon>Bacteria</taxon>
        <taxon>Bacillati</taxon>
        <taxon>Bacillota</taxon>
        <taxon>Bacilli</taxon>
        <taxon>Bacillales</taxon>
        <taxon>Alicyclobacillaceae</taxon>
        <taxon>Effusibacillus</taxon>
    </lineage>
</organism>
<dbReference type="Gene3D" id="3.30.457.10">
    <property type="entry name" value="Copper amine oxidase-like, N-terminal domain"/>
    <property type="match status" value="1"/>
</dbReference>
<feature type="compositionally biased region" description="Low complexity" evidence="1">
    <location>
        <begin position="20"/>
        <end position="57"/>
    </location>
</feature>
<name>A0ABV9Q6Y4_9BACL</name>
<feature type="domain" description="Copper amine oxidase-like N-terminal" evidence="3">
    <location>
        <begin position="225"/>
        <end position="330"/>
    </location>
</feature>
<reference evidence="5" key="1">
    <citation type="journal article" date="2019" name="Int. J. Syst. Evol. Microbiol.">
        <title>The Global Catalogue of Microorganisms (GCM) 10K type strain sequencing project: providing services to taxonomists for standard genome sequencing and annotation.</title>
        <authorList>
            <consortium name="The Broad Institute Genomics Platform"/>
            <consortium name="The Broad Institute Genome Sequencing Center for Infectious Disease"/>
            <person name="Wu L."/>
            <person name="Ma J."/>
        </authorList>
    </citation>
    <scope>NUCLEOTIDE SEQUENCE [LARGE SCALE GENOMIC DNA]</scope>
    <source>
        <strain evidence="5">WYCCWR 12678</strain>
    </source>
</reference>
<dbReference type="RefSeq" id="WP_380029084.1">
    <property type="nucleotide sequence ID" value="NZ_JBHSHC010000153.1"/>
</dbReference>
<dbReference type="InterPro" id="IPR012854">
    <property type="entry name" value="Cu_amine_oxidase-like_N"/>
</dbReference>
<sequence>MRKVLTWFVALFMTMVAPAAAAETTSSTTITTTAETTTTTDGTTTDPADSTAPTDTTVGEDDGEHQDDQDQDEDKEDEDKEDGKGKGKKKGHQKKHENKYKGIERALESLLKNLEDGKGAPSDEALKAVIAKLTAMLKEDGTAPTDEVAEEAVEEKIETDIEGGTATESEVEVLVTIQIKGKKVDKAKENVESLLSANPKSDKLYELLSKVYKEKGDTKDVKVYVKGKKPRFDAMPYVKEGRTMVPVRAIVDALGAEVNWKAETQTVIIKKDGKTIELPIGSAEIKVNGQVKKIDKAAEITGARTMVPVRFISEFLGQEVQWDAQSSMVIVK</sequence>
<gene>
    <name evidence="4" type="ORF">ACFO8Q_21990</name>
</gene>
<evidence type="ECO:0000256" key="1">
    <source>
        <dbReference type="SAM" id="MobiDB-lite"/>
    </source>
</evidence>
<dbReference type="Proteomes" id="UP001596002">
    <property type="component" value="Unassembled WGS sequence"/>
</dbReference>
<keyword evidence="5" id="KW-1185">Reference proteome</keyword>
<feature type="region of interest" description="Disordered" evidence="1">
    <location>
        <begin position="20"/>
        <end position="100"/>
    </location>
</feature>
<proteinExistence type="predicted"/>
<evidence type="ECO:0000259" key="3">
    <source>
        <dbReference type="Pfam" id="PF07833"/>
    </source>
</evidence>
<dbReference type="EMBL" id="JBHSHC010000153">
    <property type="protein sequence ID" value="MFC4769960.1"/>
    <property type="molecule type" value="Genomic_DNA"/>
</dbReference>
<protein>
    <submittedName>
        <fullName evidence="4">Copper amine oxidase N-terminal domain-containing protein</fullName>
    </submittedName>
</protein>
<feature type="signal peptide" evidence="2">
    <location>
        <begin position="1"/>
        <end position="21"/>
    </location>
</feature>
<dbReference type="Pfam" id="PF07833">
    <property type="entry name" value="Cu_amine_oxidN1"/>
    <property type="match status" value="1"/>
</dbReference>
<dbReference type="InterPro" id="IPR036582">
    <property type="entry name" value="Mao_N_sf"/>
</dbReference>
<keyword evidence="2" id="KW-0732">Signal</keyword>